<keyword evidence="5 10" id="KW-0479">Metal-binding</keyword>
<evidence type="ECO:0000256" key="2">
    <source>
        <dbReference type="ARBA" id="ARBA00016337"/>
    </source>
</evidence>
<sequence length="360" mass="38941">MRHFFRTLSVRQQKRLTLLLACVLAVVLLLLAFVWSRHSTLSNRLETTGFAMGSLVQQTVYGADGQEASDAALQAITELENKISWRVDGSDIARLNDEAGSVWIDVDPETTSLLLLCLDVAEQSGGVYDPTVLPVSKLWNFDADGTFSPPSQETVDQFLPYVNYEDLRVKEEENSASLKYHYMGVDLGSAGKGAACDTAVSSYASSGISGAIAAVGGSVGVYGEKPDGSPWSITVRNPYSAEDGEDILGVMEITEGFVSTSGSYEKQKEVDGVVYHHLINANTGWPEDNELISVTVYTKDNGALSDVLATAAFLLGPEDGKRLLEQYGAEGIFIKRDRTIEVTDGFPSFTLSLDSYQMAG</sequence>
<proteinExistence type="inferred from homology"/>
<gene>
    <name evidence="12" type="ORF">IAB89_02760</name>
</gene>
<evidence type="ECO:0000256" key="11">
    <source>
        <dbReference type="PIRSR" id="PIRSR006268-2"/>
    </source>
</evidence>
<dbReference type="SUPFAM" id="SSF143631">
    <property type="entry name" value="ApbE-like"/>
    <property type="match status" value="1"/>
</dbReference>
<feature type="binding site" evidence="11">
    <location>
        <position position="306"/>
    </location>
    <ligand>
        <name>Mg(2+)</name>
        <dbReference type="ChEBI" id="CHEBI:18420"/>
    </ligand>
</feature>
<dbReference type="Proteomes" id="UP000824242">
    <property type="component" value="Unassembled WGS sequence"/>
</dbReference>
<evidence type="ECO:0000256" key="3">
    <source>
        <dbReference type="ARBA" id="ARBA00022630"/>
    </source>
</evidence>
<dbReference type="InterPro" id="IPR024932">
    <property type="entry name" value="ApbE"/>
</dbReference>
<comment type="similarity">
    <text evidence="10">Belongs to the ApbE family.</text>
</comment>
<dbReference type="EMBL" id="DVGZ01000028">
    <property type="protein sequence ID" value="HIR46569.1"/>
    <property type="molecule type" value="Genomic_DNA"/>
</dbReference>
<comment type="caution">
    <text evidence="12">The sequence shown here is derived from an EMBL/GenBank/DDBJ whole genome shotgun (WGS) entry which is preliminary data.</text>
</comment>
<reference evidence="12" key="2">
    <citation type="journal article" date="2021" name="PeerJ">
        <title>Extensive microbial diversity within the chicken gut microbiome revealed by metagenomics and culture.</title>
        <authorList>
            <person name="Gilroy R."/>
            <person name="Ravi A."/>
            <person name="Getino M."/>
            <person name="Pursley I."/>
            <person name="Horton D.L."/>
            <person name="Alikhan N.F."/>
            <person name="Baker D."/>
            <person name="Gharbi K."/>
            <person name="Hall N."/>
            <person name="Watson M."/>
            <person name="Adriaenssens E.M."/>
            <person name="Foster-Nyarko E."/>
            <person name="Jarju S."/>
            <person name="Secka A."/>
            <person name="Antonio M."/>
            <person name="Oren A."/>
            <person name="Chaudhuri R.R."/>
            <person name="La Ragione R."/>
            <person name="Hildebrand F."/>
            <person name="Pallen M.J."/>
        </authorList>
    </citation>
    <scope>NUCLEOTIDE SEQUENCE</scope>
    <source>
        <strain evidence="12">ChiSxjej1B13-7958</strain>
    </source>
</reference>
<dbReference type="Pfam" id="PF02424">
    <property type="entry name" value="ApbE"/>
    <property type="match status" value="1"/>
</dbReference>
<reference evidence="12" key="1">
    <citation type="submission" date="2020-10" db="EMBL/GenBank/DDBJ databases">
        <authorList>
            <person name="Gilroy R."/>
        </authorList>
    </citation>
    <scope>NUCLEOTIDE SEQUENCE</scope>
    <source>
        <strain evidence="12">ChiSxjej1B13-7958</strain>
    </source>
</reference>
<evidence type="ECO:0000256" key="8">
    <source>
        <dbReference type="ARBA" id="ARBA00031306"/>
    </source>
</evidence>
<evidence type="ECO:0000256" key="5">
    <source>
        <dbReference type="ARBA" id="ARBA00022723"/>
    </source>
</evidence>
<keyword evidence="3 10" id="KW-0285">Flavoprotein</keyword>
<evidence type="ECO:0000256" key="6">
    <source>
        <dbReference type="ARBA" id="ARBA00022827"/>
    </source>
</evidence>
<evidence type="ECO:0000256" key="4">
    <source>
        <dbReference type="ARBA" id="ARBA00022679"/>
    </source>
</evidence>
<dbReference type="InterPro" id="IPR003374">
    <property type="entry name" value="ApbE-like_sf"/>
</dbReference>
<comment type="catalytic activity">
    <reaction evidence="9 10">
        <text>L-threonyl-[protein] + FAD = FMN-L-threonyl-[protein] + AMP + H(+)</text>
        <dbReference type="Rhea" id="RHEA:36847"/>
        <dbReference type="Rhea" id="RHEA-COMP:11060"/>
        <dbReference type="Rhea" id="RHEA-COMP:11061"/>
        <dbReference type="ChEBI" id="CHEBI:15378"/>
        <dbReference type="ChEBI" id="CHEBI:30013"/>
        <dbReference type="ChEBI" id="CHEBI:57692"/>
        <dbReference type="ChEBI" id="CHEBI:74257"/>
        <dbReference type="ChEBI" id="CHEBI:456215"/>
        <dbReference type="EC" id="2.7.1.180"/>
    </reaction>
</comment>
<dbReference type="Gene3D" id="3.10.520.10">
    <property type="entry name" value="ApbE-like domains"/>
    <property type="match status" value="1"/>
</dbReference>
<dbReference type="GO" id="GO:0016740">
    <property type="term" value="F:transferase activity"/>
    <property type="evidence" value="ECO:0007669"/>
    <property type="project" value="UniProtKB-UniRule"/>
</dbReference>
<keyword evidence="7 10" id="KW-0460">Magnesium</keyword>
<keyword evidence="4 10" id="KW-0808">Transferase</keyword>
<comment type="cofactor">
    <cofactor evidence="11">
        <name>Mg(2+)</name>
        <dbReference type="ChEBI" id="CHEBI:18420"/>
    </cofactor>
    <cofactor evidence="11">
        <name>Mn(2+)</name>
        <dbReference type="ChEBI" id="CHEBI:29035"/>
    </cofactor>
    <text evidence="11">Magnesium. Can also use manganese.</text>
</comment>
<evidence type="ECO:0000256" key="10">
    <source>
        <dbReference type="PIRNR" id="PIRNR006268"/>
    </source>
</evidence>
<dbReference type="AlphaFoldDB" id="A0A9D1ALH7"/>
<dbReference type="GO" id="GO:0046872">
    <property type="term" value="F:metal ion binding"/>
    <property type="evidence" value="ECO:0007669"/>
    <property type="project" value="UniProtKB-UniRule"/>
</dbReference>
<keyword evidence="6 10" id="KW-0274">FAD</keyword>
<accession>A0A9D1ALH7</accession>
<name>A0A9D1ALH7_9FIRM</name>
<dbReference type="PANTHER" id="PTHR30040">
    <property type="entry name" value="THIAMINE BIOSYNTHESIS LIPOPROTEIN APBE"/>
    <property type="match status" value="1"/>
</dbReference>
<dbReference type="PANTHER" id="PTHR30040:SF2">
    <property type="entry name" value="FAD:PROTEIN FMN TRANSFERASE"/>
    <property type="match status" value="1"/>
</dbReference>
<feature type="binding site" evidence="11">
    <location>
        <position position="310"/>
    </location>
    <ligand>
        <name>Mg(2+)</name>
        <dbReference type="ChEBI" id="CHEBI:18420"/>
    </ligand>
</feature>
<organism evidence="12 13">
    <name type="scientific">Candidatus Caccousia avicola</name>
    <dbReference type="NCBI Taxonomy" id="2840721"/>
    <lineage>
        <taxon>Bacteria</taxon>
        <taxon>Bacillati</taxon>
        <taxon>Bacillota</taxon>
        <taxon>Clostridia</taxon>
        <taxon>Eubacteriales</taxon>
        <taxon>Oscillospiraceae</taxon>
        <taxon>Oscillospiraceae incertae sedis</taxon>
        <taxon>Candidatus Caccousia</taxon>
    </lineage>
</organism>
<protein>
    <recommendedName>
        <fullName evidence="2 10">FAD:protein FMN transferase</fullName>
        <ecNumber evidence="1 10">2.7.1.180</ecNumber>
    </recommendedName>
    <alternativeName>
        <fullName evidence="8 10">Flavin transferase</fullName>
    </alternativeName>
</protein>
<feature type="binding site" evidence="11">
    <location>
        <position position="189"/>
    </location>
    <ligand>
        <name>Mg(2+)</name>
        <dbReference type="ChEBI" id="CHEBI:18420"/>
    </ligand>
</feature>
<dbReference type="PIRSF" id="PIRSF006268">
    <property type="entry name" value="ApbE"/>
    <property type="match status" value="1"/>
</dbReference>
<evidence type="ECO:0000256" key="1">
    <source>
        <dbReference type="ARBA" id="ARBA00011955"/>
    </source>
</evidence>
<evidence type="ECO:0000256" key="7">
    <source>
        <dbReference type="ARBA" id="ARBA00022842"/>
    </source>
</evidence>
<evidence type="ECO:0000313" key="12">
    <source>
        <dbReference type="EMBL" id="HIR46569.1"/>
    </source>
</evidence>
<dbReference type="EC" id="2.7.1.180" evidence="1 10"/>
<evidence type="ECO:0000313" key="13">
    <source>
        <dbReference type="Proteomes" id="UP000824242"/>
    </source>
</evidence>
<evidence type="ECO:0000256" key="9">
    <source>
        <dbReference type="ARBA" id="ARBA00048540"/>
    </source>
</evidence>